<reference evidence="3" key="1">
    <citation type="journal article" date="2015" name="Nat. Genet.">
        <title>The genome and transcriptome of the zoonotic hookworm Ancylostoma ceylanicum identify infection-specific gene families.</title>
        <authorList>
            <person name="Schwarz E.M."/>
            <person name="Hu Y."/>
            <person name="Antoshechkin I."/>
            <person name="Miller M.M."/>
            <person name="Sternberg P.W."/>
            <person name="Aroian R.V."/>
        </authorList>
    </citation>
    <scope>NUCLEOTIDE SEQUENCE</scope>
    <source>
        <strain evidence="3">HY135</strain>
    </source>
</reference>
<evidence type="ECO:0000313" key="2">
    <source>
        <dbReference type="EMBL" id="EYC22671.1"/>
    </source>
</evidence>
<evidence type="ECO:0000256" key="1">
    <source>
        <dbReference type="SAM" id="Phobius"/>
    </source>
</evidence>
<gene>
    <name evidence="2" type="primary">Acey_s0016.g2889</name>
    <name evidence="2" type="ORF">Y032_0016g2889</name>
</gene>
<protein>
    <submittedName>
        <fullName evidence="2">Uncharacterized protein</fullName>
    </submittedName>
</protein>
<keyword evidence="1" id="KW-0472">Membrane</keyword>
<keyword evidence="3" id="KW-1185">Reference proteome</keyword>
<comment type="caution">
    <text evidence="2">The sequence shown here is derived from an EMBL/GenBank/DDBJ whole genome shotgun (WGS) entry which is preliminary data.</text>
</comment>
<feature type="transmembrane region" description="Helical" evidence="1">
    <location>
        <begin position="31"/>
        <end position="50"/>
    </location>
</feature>
<organism evidence="2 3">
    <name type="scientific">Ancylostoma ceylanicum</name>
    <dbReference type="NCBI Taxonomy" id="53326"/>
    <lineage>
        <taxon>Eukaryota</taxon>
        <taxon>Metazoa</taxon>
        <taxon>Ecdysozoa</taxon>
        <taxon>Nematoda</taxon>
        <taxon>Chromadorea</taxon>
        <taxon>Rhabditida</taxon>
        <taxon>Rhabditina</taxon>
        <taxon>Rhabditomorpha</taxon>
        <taxon>Strongyloidea</taxon>
        <taxon>Ancylostomatidae</taxon>
        <taxon>Ancylostomatinae</taxon>
        <taxon>Ancylostoma</taxon>
    </lineage>
</organism>
<keyword evidence="1" id="KW-0812">Transmembrane</keyword>
<evidence type="ECO:0000313" key="3">
    <source>
        <dbReference type="Proteomes" id="UP000024635"/>
    </source>
</evidence>
<proteinExistence type="predicted"/>
<sequence>MSGTLTYGAQGPVRQVSCGVIVSSSPFTINIASPVYLTACCFAFSFHLLFSSENPFYAVLRGLPPTK</sequence>
<accession>A0A016V5X5</accession>
<name>A0A016V5X5_9BILA</name>
<dbReference type="AlphaFoldDB" id="A0A016V5X5"/>
<dbReference type="EMBL" id="JARK01001352">
    <property type="protein sequence ID" value="EYC22671.1"/>
    <property type="molecule type" value="Genomic_DNA"/>
</dbReference>
<dbReference type="Proteomes" id="UP000024635">
    <property type="component" value="Unassembled WGS sequence"/>
</dbReference>
<keyword evidence="1" id="KW-1133">Transmembrane helix</keyword>